<feature type="domain" description="Peptidase S9 prolyl oligopeptidase catalytic" evidence="3">
    <location>
        <begin position="447"/>
        <end position="652"/>
    </location>
</feature>
<dbReference type="RefSeq" id="WP_008844846.1">
    <property type="nucleotide sequence ID" value="NZ_BAEN01000046.1"/>
</dbReference>
<dbReference type="eggNOG" id="COG1506">
    <property type="taxonomic scope" value="Bacteria"/>
</dbReference>
<feature type="signal peptide" evidence="2">
    <location>
        <begin position="1"/>
        <end position="19"/>
    </location>
</feature>
<dbReference type="InterPro" id="IPR001375">
    <property type="entry name" value="Peptidase_S9_cat"/>
</dbReference>
<dbReference type="STRING" id="1127673.GLIP_2415"/>
<evidence type="ECO:0000313" key="5">
    <source>
        <dbReference type="Proteomes" id="UP000006334"/>
    </source>
</evidence>
<evidence type="ECO:0000256" key="1">
    <source>
        <dbReference type="ARBA" id="ARBA00022801"/>
    </source>
</evidence>
<dbReference type="eggNOG" id="COG0823">
    <property type="taxonomic scope" value="Bacteria"/>
</dbReference>
<feature type="chain" id="PRO_5003896897" description="Peptidase S9 prolyl oligopeptidase catalytic domain-containing protein" evidence="2">
    <location>
        <begin position="20"/>
        <end position="679"/>
    </location>
</feature>
<keyword evidence="2" id="KW-0732">Signal</keyword>
<dbReference type="PANTHER" id="PTHR42776:SF27">
    <property type="entry name" value="DIPEPTIDYL PEPTIDASE FAMILY MEMBER 6"/>
    <property type="match status" value="1"/>
</dbReference>
<dbReference type="GO" id="GO:0006508">
    <property type="term" value="P:proteolysis"/>
    <property type="evidence" value="ECO:0007669"/>
    <property type="project" value="InterPro"/>
</dbReference>
<organism evidence="4 5">
    <name type="scientific">Aliiglaciecola lipolytica E3</name>
    <dbReference type="NCBI Taxonomy" id="1127673"/>
    <lineage>
        <taxon>Bacteria</taxon>
        <taxon>Pseudomonadati</taxon>
        <taxon>Pseudomonadota</taxon>
        <taxon>Gammaproteobacteria</taxon>
        <taxon>Alteromonadales</taxon>
        <taxon>Alteromonadaceae</taxon>
        <taxon>Aliiglaciecola</taxon>
    </lineage>
</organism>
<dbReference type="SUPFAM" id="SSF82171">
    <property type="entry name" value="DPP6 N-terminal domain-like"/>
    <property type="match status" value="1"/>
</dbReference>
<dbReference type="AlphaFoldDB" id="K6XTN1"/>
<protein>
    <recommendedName>
        <fullName evidence="3">Peptidase S9 prolyl oligopeptidase catalytic domain-containing protein</fullName>
    </recommendedName>
</protein>
<dbReference type="InterPro" id="IPR029058">
    <property type="entry name" value="AB_hydrolase_fold"/>
</dbReference>
<comment type="caution">
    <text evidence="4">The sequence shown here is derived from an EMBL/GenBank/DDBJ whole genome shotgun (WGS) entry which is preliminary data.</text>
</comment>
<evidence type="ECO:0000313" key="4">
    <source>
        <dbReference type="EMBL" id="GAC15041.1"/>
    </source>
</evidence>
<dbReference type="EMBL" id="BAEN01000046">
    <property type="protein sequence ID" value="GAC15041.1"/>
    <property type="molecule type" value="Genomic_DNA"/>
</dbReference>
<dbReference type="SUPFAM" id="SSF53474">
    <property type="entry name" value="alpha/beta-Hydrolases"/>
    <property type="match status" value="1"/>
</dbReference>
<dbReference type="Gene3D" id="3.40.50.1820">
    <property type="entry name" value="alpha/beta hydrolase"/>
    <property type="match status" value="1"/>
</dbReference>
<gene>
    <name evidence="4" type="ORF">GLIP_2415</name>
</gene>
<dbReference type="PANTHER" id="PTHR42776">
    <property type="entry name" value="SERINE PEPTIDASE S9 FAMILY MEMBER"/>
    <property type="match status" value="1"/>
</dbReference>
<keyword evidence="1" id="KW-0378">Hydrolase</keyword>
<evidence type="ECO:0000259" key="3">
    <source>
        <dbReference type="Pfam" id="PF00326"/>
    </source>
</evidence>
<reference evidence="4 5" key="1">
    <citation type="journal article" date="2017" name="Antonie Van Leeuwenhoek">
        <title>Rhizobium rhizosphaerae sp. nov., a novel species isolated from rice rhizosphere.</title>
        <authorList>
            <person name="Zhao J.J."/>
            <person name="Zhang J."/>
            <person name="Zhang R.J."/>
            <person name="Zhang C.W."/>
            <person name="Yin H.Q."/>
            <person name="Zhang X.X."/>
        </authorList>
    </citation>
    <scope>NUCLEOTIDE SEQUENCE [LARGE SCALE GENOMIC DNA]</scope>
    <source>
        <strain evidence="4 5">E3</strain>
    </source>
</reference>
<dbReference type="Pfam" id="PF00326">
    <property type="entry name" value="Peptidase_S9"/>
    <property type="match status" value="1"/>
</dbReference>
<evidence type="ECO:0000256" key="2">
    <source>
        <dbReference type="SAM" id="SignalP"/>
    </source>
</evidence>
<dbReference type="OrthoDB" id="9812921at2"/>
<name>K6XTN1_9ALTE</name>
<dbReference type="GO" id="GO:0004252">
    <property type="term" value="F:serine-type endopeptidase activity"/>
    <property type="evidence" value="ECO:0007669"/>
    <property type="project" value="TreeGrafter"/>
</dbReference>
<proteinExistence type="predicted"/>
<dbReference type="Proteomes" id="UP000006334">
    <property type="component" value="Unassembled WGS sequence"/>
</dbReference>
<sequence>MKKFIVLLLICLTPLVVVAKTPLTLDDLNQIRKIKTVQFAPDSRAIAVTLNLPDDSYDGIDLVSLRELYTVSKRGKISAVLQGGHLLGHVRWATDSETLYFLAKLQNDKAISLYRIDATESDSEPEKVFGFAHDIIGFDLSQQNDAIVFWSYSTIDEQQKRLLNVGFNVEVVDESQKGAELWLLNLLSPPNKAQLIYNETHVLNAKWVPQSNQIVLHHSPSAIADDTIMESSISVLESNGRTVLTNAHKGKIGKIEVSPDGNYYAFIGGEDESDPADGQLWLSQITSEHATNILAGFEGHISDIAWFNDSSIGFVATQNLETFIANKDIEDISEPFRVRVKDKGNIKALSVDGKGYNIAYIADSPEHPAELFLKTKHSNKRMTNSNVWLKDRDLPKQKEVSFTARDGTVIDGILIPPLIESDASTAAIIFVHGGPESHFSLGWNNRYSHPIAYAASKGFYSFLPNYRGSTGKGVAFSKLGQKDYAGAEFNDLLDARTFLIENYAIDPQKVGITGTSYGGYAAAWAATKQHNFFAASVSGMGVSNQISKFGTTDIPSEMLKQHAIIAPWQDWTWYLERSPIFHTQSATTPLLLLHGALDKRVPASQSQELYRYFKSNASAPVRLVLYPNEAHGLSLAPAKLDYSMRLMRWMEHFVLQQKKSKPDYQLIHPDIPDAEMASE</sequence>
<accession>K6XTN1</accession>
<keyword evidence="5" id="KW-1185">Reference proteome</keyword>